<evidence type="ECO:0000259" key="1">
    <source>
        <dbReference type="Pfam" id="PF08874"/>
    </source>
</evidence>
<reference evidence="4" key="1">
    <citation type="journal article" date="2019" name="Int. J. Syst. Evol. Microbiol.">
        <title>The Global Catalogue of Microorganisms (GCM) 10K type strain sequencing project: providing services to taxonomists for standard genome sequencing and annotation.</title>
        <authorList>
            <consortium name="The Broad Institute Genomics Platform"/>
            <consortium name="The Broad Institute Genome Sequencing Center for Infectious Disease"/>
            <person name="Wu L."/>
            <person name="Ma J."/>
        </authorList>
    </citation>
    <scope>NUCLEOTIDE SEQUENCE [LARGE SCALE GENOMIC DNA]</scope>
    <source>
        <strain evidence="4">JCM 9731</strain>
    </source>
</reference>
<evidence type="ECO:0000313" key="3">
    <source>
        <dbReference type="EMBL" id="GAA0339652.1"/>
    </source>
</evidence>
<organism evidence="3 4">
    <name type="scientific">Bacillus carboniphilus</name>
    <dbReference type="NCBI Taxonomy" id="86663"/>
    <lineage>
        <taxon>Bacteria</taxon>
        <taxon>Bacillati</taxon>
        <taxon>Bacillota</taxon>
        <taxon>Bacilli</taxon>
        <taxon>Bacillales</taxon>
        <taxon>Bacillaceae</taxon>
        <taxon>Bacillus</taxon>
    </lineage>
</organism>
<name>A0ABP3G9Q5_9BACI</name>
<gene>
    <name evidence="3" type="ORF">GCM10008967_32520</name>
</gene>
<accession>A0ABP3G9Q5</accession>
<keyword evidence="4" id="KW-1185">Reference proteome</keyword>
<dbReference type="InterPro" id="IPR014973">
    <property type="entry name" value="DUF1835"/>
</dbReference>
<dbReference type="Pfam" id="PF12395">
    <property type="entry name" value="DUF3658"/>
    <property type="match status" value="1"/>
</dbReference>
<evidence type="ECO:0000259" key="2">
    <source>
        <dbReference type="Pfam" id="PF12395"/>
    </source>
</evidence>
<proteinExistence type="predicted"/>
<comment type="caution">
    <text evidence="3">The sequence shown here is derived from an EMBL/GenBank/DDBJ whole genome shotgun (WGS) entry which is preliminary data.</text>
</comment>
<sequence>MFRDREWLSYELTDREEFESFRHEKYKAVEGKGFCFDQNELNKMVEEINKLIQKYRHLKGQGPVHIVNTESAAGSIRVGLERPKTVIGFPDSFSIGPLWRLDEKIGKTYRSEWLYENINSEQEDFVYENKFTNTLREIEDIEEDVPIYIWYGNNAGEQVGLHYFLYLLRDKNNPIYLLDTSKLYKNYDARGEEQRILHTSQIDPQNANLFFELKKETKPLSMTQLAQFHDEWKMLSQTKEVLRLWRNGEMIGVPEDYYDPLIIETIEKMHSEQETKDFIKAVIVIGEMLTHMDEIMDIYFLEFRIGHLIYSGVLELKGVPRSMRHYSVKLR</sequence>
<feature type="domain" description="DUF3658" evidence="2">
    <location>
        <begin position="215"/>
        <end position="326"/>
    </location>
</feature>
<protein>
    <submittedName>
        <fullName evidence="3">DUF3658 domain-containing protein</fullName>
    </submittedName>
</protein>
<evidence type="ECO:0000313" key="4">
    <source>
        <dbReference type="Proteomes" id="UP001500782"/>
    </source>
</evidence>
<dbReference type="EMBL" id="BAAADJ010000057">
    <property type="protein sequence ID" value="GAA0339652.1"/>
    <property type="molecule type" value="Genomic_DNA"/>
</dbReference>
<feature type="domain" description="DUF1835" evidence="1">
    <location>
        <begin position="64"/>
        <end position="179"/>
    </location>
</feature>
<dbReference type="Proteomes" id="UP001500782">
    <property type="component" value="Unassembled WGS sequence"/>
</dbReference>
<dbReference type="InterPro" id="IPR022123">
    <property type="entry name" value="DUF3658"/>
</dbReference>
<dbReference type="Pfam" id="PF08874">
    <property type="entry name" value="DUF1835"/>
    <property type="match status" value="1"/>
</dbReference>